<name>A0A0E9WW79_ANGAN</name>
<sequence length="85" mass="9515">MGDLIPSKQHLRVLQQLGSYNVAKCVVLLVQCEKASIWHLGVFNYCNFFSPSNNKNDSKAGGAFIFAPVNYNLKHAGSRRKQCSR</sequence>
<dbReference type="AlphaFoldDB" id="A0A0E9WW79"/>
<evidence type="ECO:0000313" key="1">
    <source>
        <dbReference type="EMBL" id="JAH93865.1"/>
    </source>
</evidence>
<reference evidence="1" key="2">
    <citation type="journal article" date="2015" name="Fish Shellfish Immunol.">
        <title>Early steps in the European eel (Anguilla anguilla)-Vibrio vulnificus interaction in the gills: Role of the RtxA13 toxin.</title>
        <authorList>
            <person name="Callol A."/>
            <person name="Pajuelo D."/>
            <person name="Ebbesson L."/>
            <person name="Teles M."/>
            <person name="MacKenzie S."/>
            <person name="Amaro C."/>
        </authorList>
    </citation>
    <scope>NUCLEOTIDE SEQUENCE</scope>
</reference>
<organism evidence="1">
    <name type="scientific">Anguilla anguilla</name>
    <name type="common">European freshwater eel</name>
    <name type="synonym">Muraena anguilla</name>
    <dbReference type="NCBI Taxonomy" id="7936"/>
    <lineage>
        <taxon>Eukaryota</taxon>
        <taxon>Metazoa</taxon>
        <taxon>Chordata</taxon>
        <taxon>Craniata</taxon>
        <taxon>Vertebrata</taxon>
        <taxon>Euteleostomi</taxon>
        <taxon>Actinopterygii</taxon>
        <taxon>Neopterygii</taxon>
        <taxon>Teleostei</taxon>
        <taxon>Anguilliformes</taxon>
        <taxon>Anguillidae</taxon>
        <taxon>Anguilla</taxon>
    </lineage>
</organism>
<dbReference type="EMBL" id="GBXM01014712">
    <property type="protein sequence ID" value="JAH93865.1"/>
    <property type="molecule type" value="Transcribed_RNA"/>
</dbReference>
<protein>
    <submittedName>
        <fullName evidence="1">Uncharacterized protein</fullName>
    </submittedName>
</protein>
<accession>A0A0E9WW79</accession>
<reference evidence="1" key="1">
    <citation type="submission" date="2014-11" db="EMBL/GenBank/DDBJ databases">
        <authorList>
            <person name="Amaro Gonzalez C."/>
        </authorList>
    </citation>
    <scope>NUCLEOTIDE SEQUENCE</scope>
</reference>
<proteinExistence type="predicted"/>